<reference evidence="8 9" key="1">
    <citation type="submission" date="2020-10" db="EMBL/GenBank/DDBJ databases">
        <title>Draft genome and description of Brachybacterium epidermidis sp nov.</title>
        <authorList>
            <person name="Boxberger M."/>
            <person name="La Scola B."/>
        </authorList>
    </citation>
    <scope>NUCLEOTIDE SEQUENCE [LARGE SCALE GENOMIC DNA]</scope>
    <source>
        <strain evidence="8 9">Marseille-Q2903</strain>
    </source>
</reference>
<evidence type="ECO:0000256" key="2">
    <source>
        <dbReference type="ARBA" id="ARBA00009695"/>
    </source>
</evidence>
<dbReference type="HAMAP" id="MF_01114">
    <property type="entry name" value="RecX"/>
    <property type="match status" value="1"/>
</dbReference>
<dbReference type="Proteomes" id="UP000644727">
    <property type="component" value="Unassembled WGS sequence"/>
</dbReference>
<dbReference type="PANTHER" id="PTHR33602">
    <property type="entry name" value="REGULATORY PROTEIN RECX FAMILY PROTEIN"/>
    <property type="match status" value="1"/>
</dbReference>
<gene>
    <name evidence="5" type="primary">recX</name>
    <name evidence="8" type="ORF">IOE58_09175</name>
</gene>
<proteinExistence type="inferred from homology"/>
<comment type="caution">
    <text evidence="8">The sequence shown here is derived from an EMBL/GenBank/DDBJ whole genome shotgun (WGS) entry which is preliminary data.</text>
</comment>
<dbReference type="InterPro" id="IPR053924">
    <property type="entry name" value="RecX_HTH_2nd"/>
</dbReference>
<dbReference type="RefSeq" id="WP_193866094.1">
    <property type="nucleotide sequence ID" value="NZ_JADEYR010000009.1"/>
</dbReference>
<dbReference type="InterPro" id="IPR053926">
    <property type="entry name" value="RecX_HTH_1st"/>
</dbReference>
<comment type="function">
    <text evidence="5">Modulates RecA activity.</text>
</comment>
<protein>
    <recommendedName>
        <fullName evidence="3 5">Regulatory protein RecX</fullName>
    </recommendedName>
</protein>
<evidence type="ECO:0000259" key="7">
    <source>
        <dbReference type="Pfam" id="PF21982"/>
    </source>
</evidence>
<evidence type="ECO:0000313" key="9">
    <source>
        <dbReference type="Proteomes" id="UP000644727"/>
    </source>
</evidence>
<feature type="domain" description="RecX second three-helical" evidence="6">
    <location>
        <begin position="88"/>
        <end position="129"/>
    </location>
</feature>
<organism evidence="8 9">
    <name type="scientific">Brachybacterium epidermidis</name>
    <dbReference type="NCBI Taxonomy" id="2781983"/>
    <lineage>
        <taxon>Bacteria</taxon>
        <taxon>Bacillati</taxon>
        <taxon>Actinomycetota</taxon>
        <taxon>Actinomycetes</taxon>
        <taxon>Micrococcales</taxon>
        <taxon>Dermabacteraceae</taxon>
        <taxon>Brachybacterium</taxon>
    </lineage>
</organism>
<evidence type="ECO:0000256" key="1">
    <source>
        <dbReference type="ARBA" id="ARBA00004496"/>
    </source>
</evidence>
<sequence length="200" mass="23003">MPTAHSTEVRERLQERTREILERPHAAPDPQAAEHEKAVVHECRYLMRLLATRRRSAGEMHARLEQREVPAAVAHEAMARIDRAGLIDDAAFACEWVSQRRELRSLSDEALRRELRDRRVSEDHIEHALAAGETEGEEQRCRELVRSRLRPELVRLREDTDGSHHRRLARRLDALLTRKGYPGDLAVQVIAAELRAAAQD</sequence>
<accession>A0ABR9W1N5</accession>
<dbReference type="Gene3D" id="1.10.10.10">
    <property type="entry name" value="Winged helix-like DNA-binding domain superfamily/Winged helix DNA-binding domain"/>
    <property type="match status" value="1"/>
</dbReference>
<comment type="similarity">
    <text evidence="2 5">Belongs to the RecX family.</text>
</comment>
<dbReference type="PANTHER" id="PTHR33602:SF1">
    <property type="entry name" value="REGULATORY PROTEIN RECX FAMILY PROTEIN"/>
    <property type="match status" value="1"/>
</dbReference>
<evidence type="ECO:0000259" key="6">
    <source>
        <dbReference type="Pfam" id="PF02631"/>
    </source>
</evidence>
<dbReference type="InterPro" id="IPR003783">
    <property type="entry name" value="Regulatory_RecX"/>
</dbReference>
<evidence type="ECO:0000256" key="5">
    <source>
        <dbReference type="HAMAP-Rule" id="MF_01114"/>
    </source>
</evidence>
<dbReference type="InterPro" id="IPR036388">
    <property type="entry name" value="WH-like_DNA-bd_sf"/>
</dbReference>
<dbReference type="EMBL" id="JADEYR010000009">
    <property type="protein sequence ID" value="MBE9404348.1"/>
    <property type="molecule type" value="Genomic_DNA"/>
</dbReference>
<name>A0ABR9W1N5_9MICO</name>
<keyword evidence="9" id="KW-1185">Reference proteome</keyword>
<dbReference type="Pfam" id="PF21982">
    <property type="entry name" value="RecX_HTH1"/>
    <property type="match status" value="1"/>
</dbReference>
<comment type="subcellular location">
    <subcellularLocation>
        <location evidence="1 5">Cytoplasm</location>
    </subcellularLocation>
</comment>
<feature type="domain" description="RecX first three-helical" evidence="7">
    <location>
        <begin position="47"/>
        <end position="80"/>
    </location>
</feature>
<dbReference type="Pfam" id="PF02631">
    <property type="entry name" value="RecX_HTH2"/>
    <property type="match status" value="1"/>
</dbReference>
<evidence type="ECO:0000313" key="8">
    <source>
        <dbReference type="EMBL" id="MBE9404348.1"/>
    </source>
</evidence>
<evidence type="ECO:0000256" key="4">
    <source>
        <dbReference type="ARBA" id="ARBA00022490"/>
    </source>
</evidence>
<evidence type="ECO:0000256" key="3">
    <source>
        <dbReference type="ARBA" id="ARBA00018111"/>
    </source>
</evidence>
<keyword evidence="4 5" id="KW-0963">Cytoplasm</keyword>